<evidence type="ECO:0000313" key="5">
    <source>
        <dbReference type="EMBL" id="LAB66361.1"/>
    </source>
</evidence>
<dbReference type="InterPro" id="IPR018247">
    <property type="entry name" value="EF_Hand_1_Ca_BS"/>
</dbReference>
<evidence type="ECO:0000256" key="3">
    <source>
        <dbReference type="ARBA" id="ARBA00022837"/>
    </source>
</evidence>
<evidence type="ECO:0000259" key="4">
    <source>
        <dbReference type="PROSITE" id="PS50222"/>
    </source>
</evidence>
<dbReference type="GO" id="GO:0009791">
    <property type="term" value="P:post-embryonic development"/>
    <property type="evidence" value="ECO:0007669"/>
    <property type="project" value="UniProtKB-ARBA"/>
</dbReference>
<dbReference type="PANTHER" id="PTHR23049">
    <property type="entry name" value="MYOSIN REGULATORY LIGHT CHAIN 2"/>
    <property type="match status" value="1"/>
</dbReference>
<keyword evidence="3" id="KW-0106">Calcium</keyword>
<dbReference type="InterPro" id="IPR050403">
    <property type="entry name" value="Myosin_RLC"/>
</dbReference>
<protein>
    <submittedName>
        <fullName evidence="5">Myosin regulatory light chain 2-like</fullName>
    </submittedName>
</protein>
<dbReference type="InterPro" id="IPR002048">
    <property type="entry name" value="EF_hand_dom"/>
</dbReference>
<dbReference type="InterPro" id="IPR011992">
    <property type="entry name" value="EF-hand-dom_pair"/>
</dbReference>
<name>A0A2P2HX47_9CRUS</name>
<dbReference type="PROSITE" id="PS50222">
    <property type="entry name" value="EF_HAND_2"/>
    <property type="match status" value="1"/>
</dbReference>
<organism evidence="5">
    <name type="scientific">Hirondellea gigas</name>
    <dbReference type="NCBI Taxonomy" id="1518452"/>
    <lineage>
        <taxon>Eukaryota</taxon>
        <taxon>Metazoa</taxon>
        <taxon>Ecdysozoa</taxon>
        <taxon>Arthropoda</taxon>
        <taxon>Crustacea</taxon>
        <taxon>Multicrustacea</taxon>
        <taxon>Malacostraca</taxon>
        <taxon>Eumalacostraca</taxon>
        <taxon>Peracarida</taxon>
        <taxon>Amphipoda</taxon>
        <taxon>Amphilochidea</taxon>
        <taxon>Lysianassida</taxon>
        <taxon>Lysianassidira</taxon>
        <taxon>Lysianassoidea</taxon>
        <taxon>Lysianassidae</taxon>
        <taxon>Hirondellea</taxon>
    </lineage>
</organism>
<dbReference type="Gene3D" id="1.10.238.10">
    <property type="entry name" value="EF-hand"/>
    <property type="match status" value="2"/>
</dbReference>
<feature type="domain" description="EF-hand" evidence="4">
    <location>
        <begin position="27"/>
        <end position="62"/>
    </location>
</feature>
<dbReference type="EMBL" id="IACF01000596">
    <property type="protein sequence ID" value="LAB66361.1"/>
    <property type="molecule type" value="mRNA"/>
</dbReference>
<sequence length="170" mass="18910">MPKSGSRSSSKKAQKTGSNVFDMFTQKQVAEMKEGFQIMDSDKDGILGMQDLRNIFDEIGRIATDEELQDMINEADGPLNFTQFLNMFAEKNKGEVDDDAVIKKAFMAYVGDDGSIDCENFRHALMTWGDKFSAAEVDDTFQHLPIDDDDNTIDPDELIGMMIAGTGAEE</sequence>
<reference evidence="6" key="1">
    <citation type="submission" date="2017-11" db="EMBL/GenBank/DDBJ databases">
        <title>The sensing device of the deep-sea amphipod.</title>
        <authorList>
            <person name="Kobayashi H."/>
            <person name="Nagahama T."/>
            <person name="Arai W."/>
            <person name="Sasagawa Y."/>
            <person name="Umeda M."/>
            <person name="Hayashi T."/>
            <person name="Nikaido I."/>
            <person name="Watanabe H."/>
            <person name="Oguri K."/>
            <person name="Kitazato H."/>
            <person name="Fujioka K."/>
            <person name="Kido Y."/>
            <person name="Takami H."/>
        </authorList>
    </citation>
    <scope>NUCLEOTIDE SEQUENCE</scope>
    <source>
        <tissue evidence="6">Whole body</tissue>
    </source>
</reference>
<evidence type="ECO:0000256" key="1">
    <source>
        <dbReference type="ARBA" id="ARBA00022723"/>
    </source>
</evidence>
<proteinExistence type="evidence at transcript level"/>
<dbReference type="FunFam" id="1.10.238.10:FF:000007">
    <property type="entry name" value="Putative myosin regulatory light chain sqh"/>
    <property type="match status" value="1"/>
</dbReference>
<dbReference type="SUPFAM" id="SSF47473">
    <property type="entry name" value="EF-hand"/>
    <property type="match status" value="1"/>
</dbReference>
<accession>A0A2P2HX47</accession>
<dbReference type="AlphaFoldDB" id="A0A2P2HX47"/>
<evidence type="ECO:0000313" key="6">
    <source>
        <dbReference type="EMBL" id="LAC19463.1"/>
    </source>
</evidence>
<keyword evidence="2" id="KW-0677">Repeat</keyword>
<dbReference type="EMBL" id="IACT01000004">
    <property type="protein sequence ID" value="LAC19463.1"/>
    <property type="molecule type" value="mRNA"/>
</dbReference>
<keyword evidence="1" id="KW-0479">Metal-binding</keyword>
<evidence type="ECO:0000256" key="2">
    <source>
        <dbReference type="ARBA" id="ARBA00022737"/>
    </source>
</evidence>
<dbReference type="PROSITE" id="PS00018">
    <property type="entry name" value="EF_HAND_1"/>
    <property type="match status" value="1"/>
</dbReference>
<dbReference type="GO" id="GO:0005509">
    <property type="term" value="F:calcium ion binding"/>
    <property type="evidence" value="ECO:0007669"/>
    <property type="project" value="InterPro"/>
</dbReference>
<reference evidence="5" key="2">
    <citation type="journal article" date="2018" name="Biosci. Biotechnol. Biochem.">
        <title>Polysaccharide hydrolase of the hadal zone amphipods Hirondellea gigas.</title>
        <authorList>
            <person name="Kobayashi H."/>
            <person name="Nagahama T."/>
            <person name="Arai W."/>
            <person name="Sasagawa Y."/>
            <person name="Umeda M."/>
            <person name="Hayashi T."/>
            <person name="Nikaido I."/>
            <person name="Watanabe H."/>
            <person name="Oguri K."/>
            <person name="Kitazato H."/>
            <person name="Fujioka K."/>
            <person name="Kido Y."/>
            <person name="Takami H."/>
        </authorList>
    </citation>
    <scope>NUCLEOTIDE SEQUENCE</scope>
    <source>
        <tissue evidence="5">Whole body</tissue>
    </source>
</reference>